<proteinExistence type="predicted"/>
<accession>A0A450U4D6</accession>
<keyword evidence="1" id="KW-1133">Transmembrane helix</keyword>
<evidence type="ECO:0000313" key="2">
    <source>
        <dbReference type="EMBL" id="VFJ78407.1"/>
    </source>
</evidence>
<dbReference type="EMBL" id="CAADFE010000181">
    <property type="protein sequence ID" value="VFJ78407.1"/>
    <property type="molecule type" value="Genomic_DNA"/>
</dbReference>
<name>A0A450U4D6_9GAMM</name>
<organism evidence="2">
    <name type="scientific">Candidatus Kentrum sp. FW</name>
    <dbReference type="NCBI Taxonomy" id="2126338"/>
    <lineage>
        <taxon>Bacteria</taxon>
        <taxon>Pseudomonadati</taxon>
        <taxon>Pseudomonadota</taxon>
        <taxon>Gammaproteobacteria</taxon>
        <taxon>Candidatus Kentrum</taxon>
    </lineage>
</organism>
<keyword evidence="1" id="KW-0472">Membrane</keyword>
<feature type="transmembrane region" description="Helical" evidence="1">
    <location>
        <begin position="30"/>
        <end position="50"/>
    </location>
</feature>
<sequence>MLGPVDVTAIYGVIVNVIDLLAQHLFPLDLLGVATFFPHLMFAVVFMPLFEKVQLLQDAARVLLFQVFDQVMGSIGFEAGNLLLQARGLRHHVHVVFLR</sequence>
<reference evidence="2" key="1">
    <citation type="submission" date="2019-02" db="EMBL/GenBank/DDBJ databases">
        <authorList>
            <person name="Gruber-Vodicka R. H."/>
            <person name="Seah K. B. B."/>
        </authorList>
    </citation>
    <scope>NUCLEOTIDE SEQUENCE</scope>
    <source>
        <strain evidence="2">BECK_BZ131</strain>
    </source>
</reference>
<evidence type="ECO:0000256" key="1">
    <source>
        <dbReference type="SAM" id="Phobius"/>
    </source>
</evidence>
<protein>
    <submittedName>
        <fullName evidence="2">Uncharacterized protein</fullName>
    </submittedName>
</protein>
<dbReference type="AlphaFoldDB" id="A0A450U4D6"/>
<keyword evidence="1" id="KW-0812">Transmembrane</keyword>
<gene>
    <name evidence="2" type="ORF">BECKFW1821C_GA0114237_11818</name>
</gene>